<keyword evidence="1" id="KW-0472">Membrane</keyword>
<comment type="caution">
    <text evidence="2">The sequence shown here is derived from an EMBL/GenBank/DDBJ whole genome shotgun (WGS) entry which is preliminary data.</text>
</comment>
<name>A0AA41WQZ8_9RALS</name>
<dbReference type="Proteomes" id="UP001162793">
    <property type="component" value="Unassembled WGS sequence"/>
</dbReference>
<gene>
    <name evidence="2" type="ORF">NKG59_00310</name>
</gene>
<dbReference type="RefSeq" id="WP_156158377.1">
    <property type="nucleotide sequence ID" value="NZ_JAMYWC010000001.1"/>
</dbReference>
<evidence type="ECO:0000313" key="2">
    <source>
        <dbReference type="EMBL" id="MCP1170772.1"/>
    </source>
</evidence>
<sequence>MRAAYSPSLFAIEGSKIGYAVFALAGTILMIILLIEASRSASTRATASGTLR</sequence>
<dbReference type="EMBL" id="JAMYWC010000001">
    <property type="protein sequence ID" value="MCP1170772.1"/>
    <property type="molecule type" value="Genomic_DNA"/>
</dbReference>
<evidence type="ECO:0000256" key="1">
    <source>
        <dbReference type="SAM" id="Phobius"/>
    </source>
</evidence>
<evidence type="ECO:0000313" key="3">
    <source>
        <dbReference type="Proteomes" id="UP001162793"/>
    </source>
</evidence>
<organism evidence="2 3">
    <name type="scientific">Ralstonia chuxiongensis</name>
    <dbReference type="NCBI Taxonomy" id="2957504"/>
    <lineage>
        <taxon>Bacteria</taxon>
        <taxon>Pseudomonadati</taxon>
        <taxon>Pseudomonadota</taxon>
        <taxon>Betaproteobacteria</taxon>
        <taxon>Burkholderiales</taxon>
        <taxon>Burkholderiaceae</taxon>
        <taxon>Ralstonia</taxon>
    </lineage>
</organism>
<proteinExistence type="predicted"/>
<keyword evidence="3" id="KW-1185">Reference proteome</keyword>
<accession>A0AA41WQZ8</accession>
<feature type="transmembrane region" description="Helical" evidence="1">
    <location>
        <begin position="17"/>
        <end position="35"/>
    </location>
</feature>
<protein>
    <submittedName>
        <fullName evidence="2">Uncharacterized protein</fullName>
    </submittedName>
</protein>
<keyword evidence="1" id="KW-1133">Transmembrane helix</keyword>
<keyword evidence="1" id="KW-0812">Transmembrane</keyword>
<reference evidence="3" key="1">
    <citation type="journal article" date="2023" name="Front. Microbiol.">
        <title>Ralstonia chuxiongensis sp. nov., Ralstonia mojiangensis sp. nov., and Ralstonia soli sp. nov., isolated from tobacco fields, are three novel species in the family Burkholderiaceae.</title>
        <authorList>
            <person name="Lu C.H."/>
            <person name="Zhang Y.Y."/>
            <person name="Jiang N."/>
            <person name="Chen W."/>
            <person name="Shao X."/>
            <person name="Zhao Z.M."/>
            <person name="Lu W.L."/>
            <person name="Hu X."/>
            <person name="Xi Y.X."/>
            <person name="Zou S.Y."/>
            <person name="Wei Q.J."/>
            <person name="Lin Z.L."/>
            <person name="Gong L."/>
            <person name="Gai X.T."/>
            <person name="Zhang L.Q."/>
            <person name="Li J.Y."/>
            <person name="Jin Y."/>
            <person name="Xia Z.Y."/>
        </authorList>
    </citation>
    <scope>NUCLEOTIDE SEQUENCE [LARGE SCALE GENOMIC DNA]</scope>
    <source>
        <strain evidence="3">21YRMH01-3</strain>
    </source>
</reference>
<dbReference type="AlphaFoldDB" id="A0AA41WQZ8"/>